<dbReference type="OrthoDB" id="442176at2759"/>
<gene>
    <name evidence="2" type="ORF">PCAL00307_LOCUS5199</name>
    <name evidence="3" type="ORF">PECAL_4P10440</name>
</gene>
<dbReference type="GO" id="GO:0042357">
    <property type="term" value="P:thiamine diphosphate metabolic process"/>
    <property type="evidence" value="ECO:0007669"/>
    <property type="project" value="TreeGrafter"/>
</dbReference>
<dbReference type="InterPro" id="IPR033469">
    <property type="entry name" value="CYTH-like_dom_sf"/>
</dbReference>
<proteinExistence type="predicted"/>
<dbReference type="EMBL" id="HBIW01006264">
    <property type="protein sequence ID" value="CAE0689764.1"/>
    <property type="molecule type" value="Transcribed_RNA"/>
</dbReference>
<dbReference type="GO" id="GO:0050333">
    <property type="term" value="F:thiamine triphosphate phosphatase activity"/>
    <property type="evidence" value="ECO:0007669"/>
    <property type="project" value="InterPro"/>
</dbReference>
<reference evidence="2" key="1">
    <citation type="submission" date="2021-01" db="EMBL/GenBank/DDBJ databases">
        <authorList>
            <person name="Corre E."/>
            <person name="Pelletier E."/>
            <person name="Niang G."/>
            <person name="Scheremetjew M."/>
            <person name="Finn R."/>
            <person name="Kale V."/>
            <person name="Holt S."/>
            <person name="Cochrane G."/>
            <person name="Meng A."/>
            <person name="Brown T."/>
            <person name="Cohen L."/>
        </authorList>
    </citation>
    <scope>NUCLEOTIDE SEQUENCE</scope>
    <source>
        <strain evidence="2">CCMP1756</strain>
    </source>
</reference>
<dbReference type="SUPFAM" id="SSF55154">
    <property type="entry name" value="CYTH-like phosphatases"/>
    <property type="match status" value="1"/>
</dbReference>
<dbReference type="GO" id="GO:0000287">
    <property type="term" value="F:magnesium ion binding"/>
    <property type="evidence" value="ECO:0007669"/>
    <property type="project" value="TreeGrafter"/>
</dbReference>
<evidence type="ECO:0000313" key="4">
    <source>
        <dbReference type="Proteomes" id="UP000789595"/>
    </source>
</evidence>
<accession>A0A7S3ZPQ6</accession>
<reference evidence="3" key="2">
    <citation type="submission" date="2021-11" db="EMBL/GenBank/DDBJ databases">
        <authorList>
            <consortium name="Genoscope - CEA"/>
            <person name="William W."/>
        </authorList>
    </citation>
    <scope>NUCLEOTIDE SEQUENCE</scope>
</reference>
<dbReference type="EMBL" id="CAKKNE010000004">
    <property type="protein sequence ID" value="CAH0373804.1"/>
    <property type="molecule type" value="Genomic_DNA"/>
</dbReference>
<dbReference type="AlphaFoldDB" id="A0A7S3ZPQ6"/>
<keyword evidence="4" id="KW-1185">Reference proteome</keyword>
<dbReference type="Pfam" id="PF01928">
    <property type="entry name" value="CYTH"/>
    <property type="match status" value="1"/>
</dbReference>
<organism evidence="2">
    <name type="scientific">Pelagomonas calceolata</name>
    <dbReference type="NCBI Taxonomy" id="35677"/>
    <lineage>
        <taxon>Eukaryota</taxon>
        <taxon>Sar</taxon>
        <taxon>Stramenopiles</taxon>
        <taxon>Ochrophyta</taxon>
        <taxon>Pelagophyceae</taxon>
        <taxon>Pelagomonadales</taxon>
        <taxon>Pelagomonadaceae</taxon>
        <taxon>Pelagomonas</taxon>
    </lineage>
</organism>
<evidence type="ECO:0000313" key="3">
    <source>
        <dbReference type="EMBL" id="CAH0373804.1"/>
    </source>
</evidence>
<evidence type="ECO:0000313" key="2">
    <source>
        <dbReference type="EMBL" id="CAE0689764.1"/>
    </source>
</evidence>
<dbReference type="SMART" id="SM01118">
    <property type="entry name" value="CYTH"/>
    <property type="match status" value="1"/>
</dbReference>
<feature type="domain" description="CYTH" evidence="1">
    <location>
        <begin position="34"/>
        <end position="216"/>
    </location>
</feature>
<evidence type="ECO:0000259" key="1">
    <source>
        <dbReference type="PROSITE" id="PS51707"/>
    </source>
</evidence>
<dbReference type="InterPro" id="IPR039582">
    <property type="entry name" value="THTPA"/>
</dbReference>
<dbReference type="PANTHER" id="PTHR14586:SF1">
    <property type="entry name" value="THIAMINE-TRIPHOSPHATASE"/>
    <property type="match status" value="1"/>
</dbReference>
<dbReference type="InterPro" id="IPR023577">
    <property type="entry name" value="CYTH_domain"/>
</dbReference>
<name>A0A7S3ZPQ6_9STRA</name>
<dbReference type="Gene3D" id="2.40.320.10">
    <property type="entry name" value="Hypothetical Protein Pfu-838710-001"/>
    <property type="match status" value="1"/>
</dbReference>
<protein>
    <recommendedName>
        <fullName evidence="1">CYTH domain-containing protein</fullName>
    </recommendedName>
</protein>
<dbReference type="Proteomes" id="UP000789595">
    <property type="component" value="Unassembled WGS sequence"/>
</dbReference>
<dbReference type="PANTHER" id="PTHR14586">
    <property type="entry name" value="THIAMINE-TRIPHOSPHATASE"/>
    <property type="match status" value="1"/>
</dbReference>
<sequence length="229" mass="25326">MRRIAAILVVARRAAALQRPPVRRRMAAKPLKAAVEVEEKFAASIEPEALEKRVRELGGEVLRTVEFYDEYFDTDDLKLTTRDTWLRRRDGAWELKIPAEARRQATGGETTAFREIEDVPAIAAELASLGVAGFPDDTTLKPFAAFGTRRDKYALNEVSVDVDAASYGHSIMELEVMTDGTEGDIERARGLIAAAAVDLGCEKLGETGGKLETYLRRFCPRHAEALGFL</sequence>
<dbReference type="PROSITE" id="PS51707">
    <property type="entry name" value="CYTH"/>
    <property type="match status" value="1"/>
</dbReference>